<feature type="chain" id="PRO_5035947598" evidence="1">
    <location>
        <begin position="24"/>
        <end position="57"/>
    </location>
</feature>
<dbReference type="EMBL" id="CAJJDN010000027">
    <property type="protein sequence ID" value="CAD8070682.1"/>
    <property type="molecule type" value="Genomic_DNA"/>
</dbReference>
<evidence type="ECO:0000313" key="2">
    <source>
        <dbReference type="EMBL" id="CAD8070682.1"/>
    </source>
</evidence>
<dbReference type="Proteomes" id="UP000692954">
    <property type="component" value="Unassembled WGS sequence"/>
</dbReference>
<proteinExistence type="predicted"/>
<evidence type="ECO:0000256" key="1">
    <source>
        <dbReference type="SAM" id="SignalP"/>
    </source>
</evidence>
<protein>
    <submittedName>
        <fullName evidence="2">Uncharacterized protein</fullName>
    </submittedName>
</protein>
<sequence>MEKTITIIFFALLAIEFFRPQKSEEQWVEDKEQILSRPSQRHIENGKVEVLVQYCTS</sequence>
<keyword evidence="3" id="KW-1185">Reference proteome</keyword>
<dbReference type="AlphaFoldDB" id="A0A8S1LWL0"/>
<organism evidence="2 3">
    <name type="scientific">Paramecium sonneborni</name>
    <dbReference type="NCBI Taxonomy" id="65129"/>
    <lineage>
        <taxon>Eukaryota</taxon>
        <taxon>Sar</taxon>
        <taxon>Alveolata</taxon>
        <taxon>Ciliophora</taxon>
        <taxon>Intramacronucleata</taxon>
        <taxon>Oligohymenophorea</taxon>
        <taxon>Peniculida</taxon>
        <taxon>Parameciidae</taxon>
        <taxon>Paramecium</taxon>
    </lineage>
</organism>
<evidence type="ECO:0000313" key="3">
    <source>
        <dbReference type="Proteomes" id="UP000692954"/>
    </source>
</evidence>
<reference evidence="2" key="1">
    <citation type="submission" date="2021-01" db="EMBL/GenBank/DDBJ databases">
        <authorList>
            <consortium name="Genoscope - CEA"/>
            <person name="William W."/>
        </authorList>
    </citation>
    <scope>NUCLEOTIDE SEQUENCE</scope>
</reference>
<accession>A0A8S1LWL0</accession>
<gene>
    <name evidence="2" type="ORF">PSON_ATCC_30995.1.T0270117</name>
</gene>
<keyword evidence="1" id="KW-0732">Signal</keyword>
<name>A0A8S1LWL0_9CILI</name>
<comment type="caution">
    <text evidence="2">The sequence shown here is derived from an EMBL/GenBank/DDBJ whole genome shotgun (WGS) entry which is preliminary data.</text>
</comment>
<feature type="signal peptide" evidence="1">
    <location>
        <begin position="1"/>
        <end position="23"/>
    </location>
</feature>